<comment type="similarity">
    <text evidence="2">Belongs to the FAD-binding monooxygenase family.</text>
</comment>
<dbReference type="EC" id="1.14.13.-" evidence="7"/>
<evidence type="ECO:0000313" key="8">
    <source>
        <dbReference type="Proteomes" id="UP001629244"/>
    </source>
</evidence>
<dbReference type="PANTHER" id="PTHR43872:SF1">
    <property type="entry name" value="MONOOXYGENASE, PUTATIVE (AFU_ORTHOLOGUE AFUA_8G02570)-RELATED"/>
    <property type="match status" value="1"/>
</dbReference>
<keyword evidence="5 7" id="KW-0560">Oxidoreductase</keyword>
<dbReference type="RefSeq" id="WP_408077786.1">
    <property type="nucleotide sequence ID" value="NZ_JBELQC010000001.1"/>
</dbReference>
<evidence type="ECO:0000256" key="4">
    <source>
        <dbReference type="ARBA" id="ARBA00022827"/>
    </source>
</evidence>
<evidence type="ECO:0000256" key="5">
    <source>
        <dbReference type="ARBA" id="ARBA00023002"/>
    </source>
</evidence>
<keyword evidence="8" id="KW-1185">Reference proteome</keyword>
<dbReference type="PANTHER" id="PTHR43872">
    <property type="entry name" value="MONOOXYGENASE, PUTATIVE (AFU_ORTHOLOGUE AFUA_8G02570)-RELATED"/>
    <property type="match status" value="1"/>
</dbReference>
<keyword evidence="6" id="KW-0503">Monooxygenase</keyword>
<dbReference type="Proteomes" id="UP001629244">
    <property type="component" value="Unassembled WGS sequence"/>
</dbReference>
<dbReference type="Pfam" id="PF13450">
    <property type="entry name" value="NAD_binding_8"/>
    <property type="match status" value="1"/>
</dbReference>
<dbReference type="InterPro" id="IPR020946">
    <property type="entry name" value="Flavin_mOase-like"/>
</dbReference>
<dbReference type="InterPro" id="IPR051820">
    <property type="entry name" value="FAD-binding_MO"/>
</dbReference>
<dbReference type="SUPFAM" id="SSF51905">
    <property type="entry name" value="FAD/NAD(P)-binding domain"/>
    <property type="match status" value="1"/>
</dbReference>
<accession>A0ABW8YN65</accession>
<dbReference type="Pfam" id="PF00743">
    <property type="entry name" value="FMO-like"/>
    <property type="match status" value="1"/>
</dbReference>
<sequence>MAEHFDVVVVGAGISGIGAGYFLQRDCPDRSYVILEGRERLGGTWDLFRYPGIRSDSDMYTLGYSFKPWTEAKAIADGPTILRYLDETAREYGIDRHIRHQHRVVAASWSTPDARWTVTVERGAERERVEFTCNFLFMCSGYYNYEAGYLPQFEGREDFAGTIVHPQHWPNGLDYAGKRVVVIGSGATAVTLVPEMAKSAAHVTMLQRSPTYIVARPSEDGIANWLRRKLPAGIAYRLTRTKNIALGQFFYRIARRKPDKTKARLVQMVRDELGPDYDVATHFTPRYNPWDQRICLVPDADLFAAIRDGSASVVTDHIERFETDGIRLKSGDLLPADIIVTATGLDMQLMGGIPFTVDGARVDPARSLGYKAMMYSDIPNLASSFGYTNASWTLKSDLTCAYVCRLLNAMKKRGMRQVTPRVGADVTQEDFLTFTSGYVQRAIDRFPKQGDKRPWRVHQNYTLDLIDLKFGGIDAGMEFSNPEPARVREPA</sequence>
<comment type="caution">
    <text evidence="7">The sequence shown here is derived from an EMBL/GenBank/DDBJ whole genome shotgun (WGS) entry which is preliminary data.</text>
</comment>
<reference evidence="7 8" key="1">
    <citation type="submission" date="2024-06" db="EMBL/GenBank/DDBJ databases">
        <authorList>
            <person name="Kaempfer P."/>
            <person name="Viver T."/>
        </authorList>
    </citation>
    <scope>NUCLEOTIDE SEQUENCE [LARGE SCALE GENOMIC DNA]</scope>
    <source>
        <strain evidence="7 8">ST-64</strain>
    </source>
</reference>
<dbReference type="InterPro" id="IPR036188">
    <property type="entry name" value="FAD/NAD-bd_sf"/>
</dbReference>
<keyword evidence="4" id="KW-0274">FAD</keyword>
<evidence type="ECO:0000313" key="7">
    <source>
        <dbReference type="EMBL" id="MFL9840862.1"/>
    </source>
</evidence>
<evidence type="ECO:0000256" key="6">
    <source>
        <dbReference type="ARBA" id="ARBA00023033"/>
    </source>
</evidence>
<keyword evidence="3" id="KW-0285">Flavoprotein</keyword>
<comment type="cofactor">
    <cofactor evidence="1">
        <name>FAD</name>
        <dbReference type="ChEBI" id="CHEBI:57692"/>
    </cofactor>
</comment>
<evidence type="ECO:0000256" key="1">
    <source>
        <dbReference type="ARBA" id="ARBA00001974"/>
    </source>
</evidence>
<gene>
    <name evidence="7" type="ORF">ABS767_07820</name>
</gene>
<dbReference type="GO" id="GO:0016491">
    <property type="term" value="F:oxidoreductase activity"/>
    <property type="evidence" value="ECO:0007669"/>
    <property type="project" value="UniProtKB-KW"/>
</dbReference>
<name>A0ABW8YN65_9SPHN</name>
<dbReference type="Gene3D" id="3.50.50.60">
    <property type="entry name" value="FAD/NAD(P)-binding domain"/>
    <property type="match status" value="1"/>
</dbReference>
<organism evidence="7 8">
    <name type="scientific">Sphingomonas plantiphila</name>
    <dbReference type="NCBI Taxonomy" id="3163295"/>
    <lineage>
        <taxon>Bacteria</taxon>
        <taxon>Pseudomonadati</taxon>
        <taxon>Pseudomonadota</taxon>
        <taxon>Alphaproteobacteria</taxon>
        <taxon>Sphingomonadales</taxon>
        <taxon>Sphingomonadaceae</taxon>
        <taxon>Sphingomonas</taxon>
    </lineage>
</organism>
<evidence type="ECO:0000256" key="3">
    <source>
        <dbReference type="ARBA" id="ARBA00022630"/>
    </source>
</evidence>
<evidence type="ECO:0000256" key="2">
    <source>
        <dbReference type="ARBA" id="ARBA00010139"/>
    </source>
</evidence>
<dbReference type="EMBL" id="JBELQC010000001">
    <property type="protein sequence ID" value="MFL9840862.1"/>
    <property type="molecule type" value="Genomic_DNA"/>
</dbReference>
<proteinExistence type="inferred from homology"/>
<protein>
    <submittedName>
        <fullName evidence="7">NAD(P)/FAD-dependent oxidoreductase</fullName>
        <ecNumber evidence="7">1.14.13.-</ecNumber>
    </submittedName>
</protein>